<evidence type="ECO:0000313" key="1">
    <source>
        <dbReference type="EMBL" id="KAI3753985.1"/>
    </source>
</evidence>
<reference evidence="1 2" key="2">
    <citation type="journal article" date="2022" name="Mol. Ecol. Resour.">
        <title>The genomes of chicory, endive, great burdock and yacon provide insights into Asteraceae paleo-polyploidization history and plant inulin production.</title>
        <authorList>
            <person name="Fan W."/>
            <person name="Wang S."/>
            <person name="Wang H."/>
            <person name="Wang A."/>
            <person name="Jiang F."/>
            <person name="Liu H."/>
            <person name="Zhao H."/>
            <person name="Xu D."/>
            <person name="Zhang Y."/>
        </authorList>
    </citation>
    <scope>NUCLEOTIDE SEQUENCE [LARGE SCALE GENOMIC DNA]</scope>
    <source>
        <strain evidence="2">cv. Punajuju</strain>
        <tissue evidence="1">Leaves</tissue>
    </source>
</reference>
<proteinExistence type="predicted"/>
<organism evidence="1 2">
    <name type="scientific">Cichorium intybus</name>
    <name type="common">Chicory</name>
    <dbReference type="NCBI Taxonomy" id="13427"/>
    <lineage>
        <taxon>Eukaryota</taxon>
        <taxon>Viridiplantae</taxon>
        <taxon>Streptophyta</taxon>
        <taxon>Embryophyta</taxon>
        <taxon>Tracheophyta</taxon>
        <taxon>Spermatophyta</taxon>
        <taxon>Magnoliopsida</taxon>
        <taxon>eudicotyledons</taxon>
        <taxon>Gunneridae</taxon>
        <taxon>Pentapetalae</taxon>
        <taxon>asterids</taxon>
        <taxon>campanulids</taxon>
        <taxon>Asterales</taxon>
        <taxon>Asteraceae</taxon>
        <taxon>Cichorioideae</taxon>
        <taxon>Cichorieae</taxon>
        <taxon>Cichoriinae</taxon>
        <taxon>Cichorium</taxon>
    </lineage>
</organism>
<accession>A0ACB9E5M0</accession>
<protein>
    <submittedName>
        <fullName evidence="1">Uncharacterized protein</fullName>
    </submittedName>
</protein>
<dbReference type="Proteomes" id="UP001055811">
    <property type="component" value="Linkage Group LG04"/>
</dbReference>
<keyword evidence="2" id="KW-1185">Reference proteome</keyword>
<comment type="caution">
    <text evidence="1">The sequence shown here is derived from an EMBL/GenBank/DDBJ whole genome shotgun (WGS) entry which is preliminary data.</text>
</comment>
<gene>
    <name evidence="1" type="ORF">L2E82_26061</name>
</gene>
<reference evidence="2" key="1">
    <citation type="journal article" date="2022" name="Mol. Ecol. Resour.">
        <title>The genomes of chicory, endive, great burdock and yacon provide insights into Asteraceae palaeo-polyploidization history and plant inulin production.</title>
        <authorList>
            <person name="Fan W."/>
            <person name="Wang S."/>
            <person name="Wang H."/>
            <person name="Wang A."/>
            <person name="Jiang F."/>
            <person name="Liu H."/>
            <person name="Zhao H."/>
            <person name="Xu D."/>
            <person name="Zhang Y."/>
        </authorList>
    </citation>
    <scope>NUCLEOTIDE SEQUENCE [LARGE SCALE GENOMIC DNA]</scope>
    <source>
        <strain evidence="2">cv. Punajuju</strain>
    </source>
</reference>
<name>A0ACB9E5M0_CICIN</name>
<evidence type="ECO:0000313" key="2">
    <source>
        <dbReference type="Proteomes" id="UP001055811"/>
    </source>
</evidence>
<sequence length="278" mass="31791">MSQKRTRVTWKQDCLVKTFLEACIHEVTTYGRMGSSLKATSWKAVGDRLKTEHNFIVDQKQMKNQYDYLRGKYAVWVKLKNRTGNIYDPITNTFNLTDEEWELEAKSNKNVEKLRNSPLVYIDLCSQLFDGATSTDLQSWGLSSTCPRPTEEFFEHDSDDVQCTQMEPPGASEESSAHSKKKGAKRKGKEVDSKIDEVGEELIKLARSLVEKNNLDNDIDACMEKLEKTGWEEDDAKYCTALLLFGERADIRKVWLSLKPSSCESWVKNAGRKYGLFG</sequence>
<dbReference type="EMBL" id="CM042012">
    <property type="protein sequence ID" value="KAI3753985.1"/>
    <property type="molecule type" value="Genomic_DNA"/>
</dbReference>